<name>A0A2T9Y7J4_9FUNG</name>
<reference evidence="2 3" key="1">
    <citation type="journal article" date="2018" name="MBio">
        <title>Comparative Genomics Reveals the Core Gene Toolbox for the Fungus-Insect Symbiosis.</title>
        <authorList>
            <person name="Wang Y."/>
            <person name="Stata M."/>
            <person name="Wang W."/>
            <person name="Stajich J.E."/>
            <person name="White M.M."/>
            <person name="Moncalvo J.M."/>
        </authorList>
    </citation>
    <scope>NUCLEOTIDE SEQUENCE [LARGE SCALE GENOMIC DNA]</scope>
    <source>
        <strain evidence="2 3">AUS-77-4</strain>
    </source>
</reference>
<dbReference type="PANTHER" id="PTHR33606:SF3">
    <property type="entry name" value="PROTEIN YCII"/>
    <property type="match status" value="1"/>
</dbReference>
<evidence type="ECO:0000313" key="3">
    <source>
        <dbReference type="Proteomes" id="UP000245699"/>
    </source>
</evidence>
<dbReference type="Proteomes" id="UP000245699">
    <property type="component" value="Unassembled WGS sequence"/>
</dbReference>
<dbReference type="OrthoDB" id="5519740at2759"/>
<dbReference type="Gene3D" id="3.30.70.1060">
    <property type="entry name" value="Dimeric alpha+beta barrel"/>
    <property type="match status" value="1"/>
</dbReference>
<dbReference type="InterPro" id="IPR011008">
    <property type="entry name" value="Dimeric_a/b-barrel"/>
</dbReference>
<protein>
    <recommendedName>
        <fullName evidence="1">YCII-related domain-containing protein</fullName>
    </recommendedName>
</protein>
<dbReference type="SUPFAM" id="SSF54909">
    <property type="entry name" value="Dimeric alpha+beta barrel"/>
    <property type="match status" value="1"/>
</dbReference>
<dbReference type="EMBL" id="MBFT01000638">
    <property type="protein sequence ID" value="PVU88298.1"/>
    <property type="molecule type" value="Genomic_DNA"/>
</dbReference>
<evidence type="ECO:0000313" key="2">
    <source>
        <dbReference type="EMBL" id="PVU88298.1"/>
    </source>
</evidence>
<dbReference type="InterPro" id="IPR005545">
    <property type="entry name" value="YCII"/>
</dbReference>
<sequence length="104" mass="11885">MSQQTTKNTYYLIVKDKTDPDCLSRRLAVREQHLANLKTLKANSTLQVASAMVDKDGKMCGSIVLYNADSEEQAREFAENDEYYKNGVWDRDTLVIQQVKIPIL</sequence>
<organism evidence="2 3">
    <name type="scientific">Furculomyces boomerangus</name>
    <dbReference type="NCBI Taxonomy" id="61424"/>
    <lineage>
        <taxon>Eukaryota</taxon>
        <taxon>Fungi</taxon>
        <taxon>Fungi incertae sedis</taxon>
        <taxon>Zoopagomycota</taxon>
        <taxon>Kickxellomycotina</taxon>
        <taxon>Harpellomycetes</taxon>
        <taxon>Harpellales</taxon>
        <taxon>Harpellaceae</taxon>
        <taxon>Furculomyces</taxon>
    </lineage>
</organism>
<dbReference type="PANTHER" id="PTHR33606">
    <property type="entry name" value="PROTEIN YCII"/>
    <property type="match status" value="1"/>
</dbReference>
<accession>A0A2T9Y7J4</accession>
<proteinExistence type="predicted"/>
<dbReference type="Pfam" id="PF03795">
    <property type="entry name" value="YCII"/>
    <property type="match status" value="1"/>
</dbReference>
<feature type="domain" description="YCII-related" evidence="1">
    <location>
        <begin position="17"/>
        <end position="90"/>
    </location>
</feature>
<dbReference type="InterPro" id="IPR051807">
    <property type="entry name" value="Sec-metab_biosynth-assoc"/>
</dbReference>
<evidence type="ECO:0000259" key="1">
    <source>
        <dbReference type="Pfam" id="PF03795"/>
    </source>
</evidence>
<dbReference type="AlphaFoldDB" id="A0A2T9Y7J4"/>
<comment type="caution">
    <text evidence="2">The sequence shown here is derived from an EMBL/GenBank/DDBJ whole genome shotgun (WGS) entry which is preliminary data.</text>
</comment>
<keyword evidence="3" id="KW-1185">Reference proteome</keyword>
<gene>
    <name evidence="2" type="ORF">BB559_005631</name>
</gene>